<dbReference type="PANTHER" id="PTHR30244">
    <property type="entry name" value="TRANSAMINASE"/>
    <property type="match status" value="1"/>
</dbReference>
<dbReference type="Gene3D" id="3.40.640.10">
    <property type="entry name" value="Type I PLP-dependent aspartate aminotransferase-like (Major domain)"/>
    <property type="match status" value="1"/>
</dbReference>
<gene>
    <name evidence="1" type="ORF">METZ01_LOCUS412885</name>
</gene>
<evidence type="ECO:0008006" key="2">
    <source>
        <dbReference type="Google" id="ProtNLM"/>
    </source>
</evidence>
<reference evidence="1" key="1">
    <citation type="submission" date="2018-05" db="EMBL/GenBank/DDBJ databases">
        <authorList>
            <person name="Lanie J.A."/>
            <person name="Ng W.-L."/>
            <person name="Kazmierczak K.M."/>
            <person name="Andrzejewski T.M."/>
            <person name="Davidsen T.M."/>
            <person name="Wayne K.J."/>
            <person name="Tettelin H."/>
            <person name="Glass J.I."/>
            <person name="Rusch D."/>
            <person name="Podicherti R."/>
            <person name="Tsui H.-C.T."/>
            <person name="Winkler M.E."/>
        </authorList>
    </citation>
    <scope>NUCLEOTIDE SEQUENCE</scope>
</reference>
<sequence>MSFKEMPLMSDKKGIVLFYPYIPKKSFSALKNVLSGRWIGQGPMVDKFEKKFSKKFSNNNPCIATGAGTDALHIAYILAGLKYGDEVIAPVYTCTATNIPFLYMGVKIKFADVDPTTMNISIESVKKLITSKTKAIVCTHYGGLPCDMDELKKIASKNKIPIIEDAAHALGATYNNKPIG</sequence>
<name>A0A382WPR1_9ZZZZ</name>
<accession>A0A382WPR1</accession>
<dbReference type="EMBL" id="UINC01161061">
    <property type="protein sequence ID" value="SVD60031.1"/>
    <property type="molecule type" value="Genomic_DNA"/>
</dbReference>
<dbReference type="GO" id="GO:0000271">
    <property type="term" value="P:polysaccharide biosynthetic process"/>
    <property type="evidence" value="ECO:0007669"/>
    <property type="project" value="TreeGrafter"/>
</dbReference>
<organism evidence="1">
    <name type="scientific">marine metagenome</name>
    <dbReference type="NCBI Taxonomy" id="408172"/>
    <lineage>
        <taxon>unclassified sequences</taxon>
        <taxon>metagenomes</taxon>
        <taxon>ecological metagenomes</taxon>
    </lineage>
</organism>
<protein>
    <recommendedName>
        <fullName evidence="2">Aminotransferase class I/classII domain-containing protein</fullName>
    </recommendedName>
</protein>
<evidence type="ECO:0000313" key="1">
    <source>
        <dbReference type="EMBL" id="SVD60031.1"/>
    </source>
</evidence>
<dbReference type="GO" id="GO:0008483">
    <property type="term" value="F:transaminase activity"/>
    <property type="evidence" value="ECO:0007669"/>
    <property type="project" value="TreeGrafter"/>
</dbReference>
<dbReference type="PANTHER" id="PTHR30244:SF34">
    <property type="entry name" value="DTDP-4-AMINO-4,6-DIDEOXYGALACTOSE TRANSAMINASE"/>
    <property type="match status" value="1"/>
</dbReference>
<dbReference type="SUPFAM" id="SSF53383">
    <property type="entry name" value="PLP-dependent transferases"/>
    <property type="match status" value="1"/>
</dbReference>
<dbReference type="InterPro" id="IPR015421">
    <property type="entry name" value="PyrdxlP-dep_Trfase_major"/>
</dbReference>
<dbReference type="InterPro" id="IPR015424">
    <property type="entry name" value="PyrdxlP-dep_Trfase"/>
</dbReference>
<feature type="non-terminal residue" evidence="1">
    <location>
        <position position="180"/>
    </location>
</feature>
<dbReference type="GO" id="GO:0030170">
    <property type="term" value="F:pyridoxal phosphate binding"/>
    <property type="evidence" value="ECO:0007669"/>
    <property type="project" value="TreeGrafter"/>
</dbReference>
<dbReference type="InterPro" id="IPR000653">
    <property type="entry name" value="DegT/StrS_aminotransferase"/>
</dbReference>
<proteinExistence type="predicted"/>
<dbReference type="AlphaFoldDB" id="A0A382WPR1"/>
<dbReference type="Pfam" id="PF01041">
    <property type="entry name" value="DegT_DnrJ_EryC1"/>
    <property type="match status" value="1"/>
</dbReference>